<feature type="transmembrane region" description="Helical" evidence="1">
    <location>
        <begin position="91"/>
        <end position="114"/>
    </location>
</feature>
<dbReference type="Proteomes" id="UP000266649">
    <property type="component" value="Unassembled WGS sequence"/>
</dbReference>
<dbReference type="EMBL" id="QXXQ01000005">
    <property type="protein sequence ID" value="RID91877.1"/>
    <property type="molecule type" value="Genomic_DNA"/>
</dbReference>
<protein>
    <submittedName>
        <fullName evidence="2">Uncharacterized protein</fullName>
    </submittedName>
</protein>
<gene>
    <name evidence="2" type="ORF">D2N39_11615</name>
</gene>
<keyword evidence="1" id="KW-1133">Transmembrane helix</keyword>
<name>A0A398BQW3_9RHOB</name>
<dbReference type="RefSeq" id="WP_119134938.1">
    <property type="nucleotide sequence ID" value="NZ_QXXQ01000005.1"/>
</dbReference>
<evidence type="ECO:0000313" key="3">
    <source>
        <dbReference type="Proteomes" id="UP000266649"/>
    </source>
</evidence>
<reference evidence="2 3" key="1">
    <citation type="submission" date="2018-09" db="EMBL/GenBank/DDBJ databases">
        <title>Gemmobacter lutimaris sp. nov., a marine bacterium isolated from tidal flat.</title>
        <authorList>
            <person name="Lee D.W."/>
            <person name="Yoo Y."/>
            <person name="Kim J.-J."/>
            <person name="Kim B.S."/>
        </authorList>
    </citation>
    <scope>NUCLEOTIDE SEQUENCE [LARGE SCALE GENOMIC DNA]</scope>
    <source>
        <strain evidence="2 3">YJ-T1-11</strain>
    </source>
</reference>
<proteinExistence type="predicted"/>
<keyword evidence="1" id="KW-0812">Transmembrane</keyword>
<sequence>MDNGNSIFDTLLISGSALAGWLFGETGRAMTAGAAGGLIRHLMDEKFHLVRGLLAVLTGSICATYFGPAAIRFMEQNPFYPIDSAGLEGSAYFAVGILGMSSGKFVLAVFNATLRRVDRKEG</sequence>
<comment type="caution">
    <text evidence="2">The sequence shown here is derived from an EMBL/GenBank/DDBJ whole genome shotgun (WGS) entry which is preliminary data.</text>
</comment>
<accession>A0A398BQW3</accession>
<feature type="transmembrane region" description="Helical" evidence="1">
    <location>
        <begin position="49"/>
        <end position="71"/>
    </location>
</feature>
<dbReference type="OrthoDB" id="7868033at2"/>
<keyword evidence="3" id="KW-1185">Reference proteome</keyword>
<evidence type="ECO:0000256" key="1">
    <source>
        <dbReference type="SAM" id="Phobius"/>
    </source>
</evidence>
<keyword evidence="1" id="KW-0472">Membrane</keyword>
<evidence type="ECO:0000313" key="2">
    <source>
        <dbReference type="EMBL" id="RID91877.1"/>
    </source>
</evidence>
<organism evidence="2 3">
    <name type="scientific">Gemmobacter lutimaris</name>
    <dbReference type="NCBI Taxonomy" id="2306023"/>
    <lineage>
        <taxon>Bacteria</taxon>
        <taxon>Pseudomonadati</taxon>
        <taxon>Pseudomonadota</taxon>
        <taxon>Alphaproteobacteria</taxon>
        <taxon>Rhodobacterales</taxon>
        <taxon>Paracoccaceae</taxon>
        <taxon>Gemmobacter</taxon>
    </lineage>
</organism>
<dbReference type="AlphaFoldDB" id="A0A398BQW3"/>